<keyword evidence="2" id="KW-0813">Transport</keyword>
<dbReference type="GO" id="GO:0030288">
    <property type="term" value="C:outer membrane-bounded periplasmic space"/>
    <property type="evidence" value="ECO:0007669"/>
    <property type="project" value="UniProtKB-ARBA"/>
</dbReference>
<protein>
    <submittedName>
        <fullName evidence="6">Oligopeptide-binding protein AppA</fullName>
    </submittedName>
</protein>
<evidence type="ECO:0000256" key="4">
    <source>
        <dbReference type="SAM" id="Phobius"/>
    </source>
</evidence>
<dbReference type="Gene3D" id="3.40.190.10">
    <property type="entry name" value="Periplasmic binding protein-like II"/>
    <property type="match status" value="1"/>
</dbReference>
<dbReference type="EMBL" id="MCRI01000004">
    <property type="protein sequence ID" value="ODN67627.1"/>
    <property type="molecule type" value="Genomic_DNA"/>
</dbReference>
<dbReference type="PATRIC" id="fig|291169.3.peg.738"/>
<dbReference type="PANTHER" id="PTHR30290">
    <property type="entry name" value="PERIPLASMIC BINDING COMPONENT OF ABC TRANSPORTER"/>
    <property type="match status" value="1"/>
</dbReference>
<dbReference type="Gene3D" id="3.90.76.10">
    <property type="entry name" value="Dipeptide-binding Protein, Domain 1"/>
    <property type="match status" value="1"/>
</dbReference>
<dbReference type="AlphaFoldDB" id="A0A1E3GUC1"/>
<evidence type="ECO:0000256" key="3">
    <source>
        <dbReference type="ARBA" id="ARBA00022729"/>
    </source>
</evidence>
<dbReference type="CDD" id="cd08514">
    <property type="entry name" value="PBP2_AppA_like"/>
    <property type="match status" value="1"/>
</dbReference>
<evidence type="ECO:0000259" key="5">
    <source>
        <dbReference type="Pfam" id="PF00496"/>
    </source>
</evidence>
<keyword evidence="3" id="KW-0732">Signal</keyword>
<dbReference type="InterPro" id="IPR039424">
    <property type="entry name" value="SBP_5"/>
</dbReference>
<comment type="caution">
    <text evidence="6">The sequence shown here is derived from an EMBL/GenBank/DDBJ whole genome shotgun (WGS) entry which is preliminary data.</text>
</comment>
<dbReference type="GO" id="GO:1904680">
    <property type="term" value="F:peptide transmembrane transporter activity"/>
    <property type="evidence" value="ECO:0007669"/>
    <property type="project" value="TreeGrafter"/>
</dbReference>
<gene>
    <name evidence="6" type="primary">appA</name>
    <name evidence="6" type="ORF">A9E74_00737</name>
</gene>
<keyword evidence="4" id="KW-1133">Transmembrane helix</keyword>
<name>A0A1E3GUC1_9GAMM</name>
<organism evidence="6 7">
    <name type="scientific">Methylophaga muralis</name>
    <dbReference type="NCBI Taxonomy" id="291169"/>
    <lineage>
        <taxon>Bacteria</taxon>
        <taxon>Pseudomonadati</taxon>
        <taxon>Pseudomonadota</taxon>
        <taxon>Gammaproteobacteria</taxon>
        <taxon>Thiotrichales</taxon>
        <taxon>Piscirickettsiaceae</taxon>
        <taxon>Methylophaga</taxon>
    </lineage>
</organism>
<dbReference type="RefSeq" id="WP_218104282.1">
    <property type="nucleotide sequence ID" value="NZ_MCRI01000004.1"/>
</dbReference>
<dbReference type="GO" id="GO:0015833">
    <property type="term" value="P:peptide transport"/>
    <property type="evidence" value="ECO:0007669"/>
    <property type="project" value="TreeGrafter"/>
</dbReference>
<dbReference type="GO" id="GO:0043190">
    <property type="term" value="C:ATP-binding cassette (ABC) transporter complex"/>
    <property type="evidence" value="ECO:0007669"/>
    <property type="project" value="InterPro"/>
</dbReference>
<dbReference type="Gene3D" id="3.10.105.10">
    <property type="entry name" value="Dipeptide-binding Protein, Domain 3"/>
    <property type="match status" value="1"/>
</dbReference>
<accession>A0A1E3GUC1</accession>
<comment type="similarity">
    <text evidence="1">Belongs to the bacterial solute-binding protein 5 family.</text>
</comment>
<proteinExistence type="inferred from homology"/>
<dbReference type="SUPFAM" id="SSF53850">
    <property type="entry name" value="Periplasmic binding protein-like II"/>
    <property type="match status" value="1"/>
</dbReference>
<dbReference type="InterPro" id="IPR000914">
    <property type="entry name" value="SBP_5_dom"/>
</dbReference>
<evidence type="ECO:0000313" key="6">
    <source>
        <dbReference type="EMBL" id="ODN67627.1"/>
    </source>
</evidence>
<dbReference type="Proteomes" id="UP000094379">
    <property type="component" value="Unassembled WGS sequence"/>
</dbReference>
<feature type="domain" description="Solute-binding protein family 5" evidence="5">
    <location>
        <begin position="152"/>
        <end position="519"/>
    </location>
</feature>
<dbReference type="InterPro" id="IPR030678">
    <property type="entry name" value="Peptide/Ni-bd"/>
</dbReference>
<feature type="transmembrane region" description="Helical" evidence="4">
    <location>
        <begin position="12"/>
        <end position="31"/>
    </location>
</feature>
<keyword evidence="7" id="KW-1185">Reference proteome</keyword>
<keyword evidence="4" id="KW-0472">Membrane</keyword>
<dbReference type="PANTHER" id="PTHR30290:SF9">
    <property type="entry name" value="OLIGOPEPTIDE-BINDING PROTEIN APPA"/>
    <property type="match status" value="1"/>
</dbReference>
<sequence length="626" mass="71961">MKNGNVGISKLWFWLGLSLFVVMFLLLMIQIDRQWTKMNEMTRVMEEQAKDIRATRGLLRNLEQTIRTTDFSSNANNQPSSLNNVKGTDAFERARLAADKEDYAQGDWLMMAFASNIRTLTPLVSADAYSSEVQQYVLESLLSRDPDTLEWNGLLAEDWTTSSDGLTITFTLRRDITFSDGEPLTAKDVEFTFNFIMNEAIAAPRSRAYLSRMERVTALDDYHVEFVFNEPYFNSLQLAGSLDILPEHFYGRFLDDPKTFNESRGLLMGSGPFRLSNPEGWTPDTGVVELVRNPRYWGPVSASFDRIVWRIIENDSARLTTFRNGDIDVYSARPREYQNLLDDKGITERSQNFEYMSPTAGYSFIAWNQERGGEKTIFADKRVRMAMSMLTNVDRVLEEIFLGYGQPAASPFMPGSAQHDEANEAIAYNIDKARELLLEAGFQDSNNDGILETPDGDRFEFSLTYFQDSDDTRRMVLFLRDLYARSGIIMKPNPTEWSVMVENIQQKNFDAITLAWTSGIEIDIYQMFHSSQTVEGGDNFINYRNSELDAIIDAARSEVDEDKRMELWHQAEKILVDDQPYTFLFRRNTMAFIDRRIHNLEKTSLGLNLMSVPVEIYVPAELQNRR</sequence>
<reference evidence="6 7" key="1">
    <citation type="submission" date="2016-07" db="EMBL/GenBank/DDBJ databases">
        <title>Draft Genome Sequence of Methylophaga muralis Bur 1.</title>
        <authorList>
            <person name="Vasilenko O.V."/>
            <person name="Doronina N.V."/>
            <person name="Shmareva M.N."/>
            <person name="Tarlachkov S.V."/>
            <person name="Mustakhimov I."/>
            <person name="Trotsenko Y.A."/>
        </authorList>
    </citation>
    <scope>NUCLEOTIDE SEQUENCE [LARGE SCALE GENOMIC DNA]</scope>
    <source>
        <strain evidence="6 7">Bur 1</strain>
    </source>
</reference>
<evidence type="ECO:0000313" key="7">
    <source>
        <dbReference type="Proteomes" id="UP000094379"/>
    </source>
</evidence>
<dbReference type="STRING" id="291169.A9E74_00737"/>
<dbReference type="Pfam" id="PF00496">
    <property type="entry name" value="SBP_bac_5"/>
    <property type="match status" value="1"/>
</dbReference>
<evidence type="ECO:0000256" key="2">
    <source>
        <dbReference type="ARBA" id="ARBA00022448"/>
    </source>
</evidence>
<keyword evidence="4" id="KW-0812">Transmembrane</keyword>
<evidence type="ECO:0000256" key="1">
    <source>
        <dbReference type="ARBA" id="ARBA00005695"/>
    </source>
</evidence>
<dbReference type="PIRSF" id="PIRSF002741">
    <property type="entry name" value="MppA"/>
    <property type="match status" value="1"/>
</dbReference>